<dbReference type="Proteomes" id="UP001144191">
    <property type="component" value="Unassembled WGS sequence"/>
</dbReference>
<sequence>MYNKLNQEIAGARQRPRNALLIQIETMYDREQPMLEIRRRRSGFNLAEEEKPLKCSGAVPLPQKRLIQIQLTQRRPTLEEVARRTEASDAMAGYALCEEGDTCRPPRDKLFPPEPAATGLDNSVNREAQLTGLLPRSMADWSVSQSVMKDRFLEKGMPLFCFIRLGHQDLDIGKQTYKVPAMKTLPSTSRQSSFVIFPRILI</sequence>
<gene>
    <name evidence="1" type="ORF">AnigIFM63604_002413</name>
</gene>
<dbReference type="EMBL" id="BRPB01000145">
    <property type="protein sequence ID" value="GLA55622.1"/>
    <property type="molecule type" value="Genomic_DNA"/>
</dbReference>
<protein>
    <submittedName>
        <fullName evidence="1">Uncharacterized protein</fullName>
    </submittedName>
</protein>
<proteinExistence type="predicted"/>
<dbReference type="AlphaFoldDB" id="A0A9W6AFC2"/>
<evidence type="ECO:0000313" key="2">
    <source>
        <dbReference type="Proteomes" id="UP001144191"/>
    </source>
</evidence>
<dbReference type="Pfam" id="PF11917">
    <property type="entry name" value="DUF3435"/>
    <property type="match status" value="1"/>
</dbReference>
<dbReference type="InterPro" id="IPR021842">
    <property type="entry name" value="DUF3435"/>
</dbReference>
<evidence type="ECO:0000313" key="1">
    <source>
        <dbReference type="EMBL" id="GLA55622.1"/>
    </source>
</evidence>
<reference evidence="1" key="1">
    <citation type="submission" date="2022-07" db="EMBL/GenBank/DDBJ databases">
        <title>Taxonomy of Aspergillus series Nigri: significant species reduction supported by multi-species coalescent approaches.</title>
        <authorList>
            <person name="Bian C."/>
            <person name="Kusuya Y."/>
            <person name="Sklenar F."/>
            <person name="D'hooge E."/>
            <person name="Yaguchi T."/>
            <person name="Takahashi H."/>
            <person name="Hubka V."/>
        </authorList>
    </citation>
    <scope>NUCLEOTIDE SEQUENCE</scope>
    <source>
        <strain evidence="1">IFM 63604</strain>
    </source>
</reference>
<accession>A0A9W6AFC2</accession>
<organism evidence="1 2">
    <name type="scientific">Aspergillus niger</name>
    <dbReference type="NCBI Taxonomy" id="5061"/>
    <lineage>
        <taxon>Eukaryota</taxon>
        <taxon>Fungi</taxon>
        <taxon>Dikarya</taxon>
        <taxon>Ascomycota</taxon>
        <taxon>Pezizomycotina</taxon>
        <taxon>Eurotiomycetes</taxon>
        <taxon>Eurotiomycetidae</taxon>
        <taxon>Eurotiales</taxon>
        <taxon>Aspergillaceae</taxon>
        <taxon>Aspergillus</taxon>
        <taxon>Aspergillus subgen. Circumdati</taxon>
    </lineage>
</organism>
<comment type="caution">
    <text evidence="1">The sequence shown here is derived from an EMBL/GenBank/DDBJ whole genome shotgun (WGS) entry which is preliminary data.</text>
</comment>
<name>A0A9W6AFC2_ASPNG</name>